<protein>
    <submittedName>
        <fullName evidence="4">Uncharacterized protein</fullName>
    </submittedName>
</protein>
<dbReference type="GO" id="GO:0031087">
    <property type="term" value="P:deadenylation-independent decapping of nuclear-transcribed mRNA"/>
    <property type="evidence" value="ECO:0007669"/>
    <property type="project" value="TreeGrafter"/>
</dbReference>
<dbReference type="PANTHER" id="PTHR16290:SF0">
    <property type="entry name" value="DECAPPING PROTEIN 1, ISOFORM A"/>
    <property type="match status" value="1"/>
</dbReference>
<dbReference type="GO" id="GO:0000290">
    <property type="term" value="P:deadenylation-dependent decapping of nuclear-transcribed mRNA"/>
    <property type="evidence" value="ECO:0007669"/>
    <property type="project" value="InterPro"/>
</dbReference>
<gene>
    <name evidence="4" type="ORF">GH714_016110</name>
</gene>
<dbReference type="GO" id="GO:0008047">
    <property type="term" value="F:enzyme activator activity"/>
    <property type="evidence" value="ECO:0007669"/>
    <property type="project" value="InterPro"/>
</dbReference>
<dbReference type="AlphaFoldDB" id="A0A6A6MDV2"/>
<dbReference type="GO" id="GO:0000932">
    <property type="term" value="C:P-body"/>
    <property type="evidence" value="ECO:0007669"/>
    <property type="project" value="TreeGrafter"/>
</dbReference>
<name>A0A6A6MDV2_HEVBR</name>
<evidence type="ECO:0000313" key="5">
    <source>
        <dbReference type="Proteomes" id="UP000467840"/>
    </source>
</evidence>
<organism evidence="4 5">
    <name type="scientific">Hevea brasiliensis</name>
    <name type="common">Para rubber tree</name>
    <name type="synonym">Siphonia brasiliensis</name>
    <dbReference type="NCBI Taxonomy" id="3981"/>
    <lineage>
        <taxon>Eukaryota</taxon>
        <taxon>Viridiplantae</taxon>
        <taxon>Streptophyta</taxon>
        <taxon>Embryophyta</taxon>
        <taxon>Tracheophyta</taxon>
        <taxon>Spermatophyta</taxon>
        <taxon>Magnoliopsida</taxon>
        <taxon>eudicotyledons</taxon>
        <taxon>Gunneridae</taxon>
        <taxon>Pentapetalae</taxon>
        <taxon>rosids</taxon>
        <taxon>fabids</taxon>
        <taxon>Malpighiales</taxon>
        <taxon>Euphorbiaceae</taxon>
        <taxon>Crotonoideae</taxon>
        <taxon>Micrandreae</taxon>
        <taxon>Hevea</taxon>
    </lineage>
</organism>
<feature type="compositionally biased region" description="Low complexity" evidence="3">
    <location>
        <begin position="57"/>
        <end position="68"/>
    </location>
</feature>
<evidence type="ECO:0000313" key="4">
    <source>
        <dbReference type="EMBL" id="KAF2310658.1"/>
    </source>
</evidence>
<comment type="caution">
    <text evidence="4">The sequence shown here is derived from an EMBL/GenBank/DDBJ whole genome shotgun (WGS) entry which is preliminary data.</text>
</comment>
<comment type="subcellular location">
    <subcellularLocation>
        <location evidence="1">Cytoplasm</location>
    </subcellularLocation>
</comment>
<proteinExistence type="predicted"/>
<dbReference type="GO" id="GO:0003729">
    <property type="term" value="F:mRNA binding"/>
    <property type="evidence" value="ECO:0007669"/>
    <property type="project" value="TreeGrafter"/>
</dbReference>
<evidence type="ECO:0000256" key="2">
    <source>
        <dbReference type="ARBA" id="ARBA00022490"/>
    </source>
</evidence>
<keyword evidence="5" id="KW-1185">Reference proteome</keyword>
<reference evidence="4 5" key="1">
    <citation type="journal article" date="2020" name="Mol. Plant">
        <title>The Chromosome-Based Rubber Tree Genome Provides New Insights into Spurge Genome Evolution and Rubber Biosynthesis.</title>
        <authorList>
            <person name="Liu J."/>
            <person name="Shi C."/>
            <person name="Shi C.C."/>
            <person name="Li W."/>
            <person name="Zhang Q.J."/>
            <person name="Zhang Y."/>
            <person name="Li K."/>
            <person name="Lu H.F."/>
            <person name="Shi C."/>
            <person name="Zhu S.T."/>
            <person name="Xiao Z.Y."/>
            <person name="Nan H."/>
            <person name="Yue Y."/>
            <person name="Zhu X.G."/>
            <person name="Wu Y."/>
            <person name="Hong X.N."/>
            <person name="Fan G.Y."/>
            <person name="Tong Y."/>
            <person name="Zhang D."/>
            <person name="Mao C.L."/>
            <person name="Liu Y.L."/>
            <person name="Hao S.J."/>
            <person name="Liu W.Q."/>
            <person name="Lv M.Q."/>
            <person name="Zhang H.B."/>
            <person name="Liu Y."/>
            <person name="Hu-Tang G.R."/>
            <person name="Wang J.P."/>
            <person name="Wang J.H."/>
            <person name="Sun Y.H."/>
            <person name="Ni S.B."/>
            <person name="Chen W.B."/>
            <person name="Zhang X.C."/>
            <person name="Jiao Y.N."/>
            <person name="Eichler E.E."/>
            <person name="Li G.H."/>
            <person name="Liu X."/>
            <person name="Gao L.Z."/>
        </authorList>
    </citation>
    <scope>NUCLEOTIDE SEQUENCE [LARGE SCALE GENOMIC DNA]</scope>
    <source>
        <strain evidence="5">cv. GT1</strain>
        <tissue evidence="4">Leaf</tissue>
    </source>
</reference>
<dbReference type="InterPro" id="IPR010334">
    <property type="entry name" value="Dcp1"/>
</dbReference>
<feature type="region of interest" description="Disordered" evidence="3">
    <location>
        <begin position="44"/>
        <end position="73"/>
    </location>
</feature>
<keyword evidence="2" id="KW-0963">Cytoplasm</keyword>
<evidence type="ECO:0000256" key="3">
    <source>
        <dbReference type="SAM" id="MobiDB-lite"/>
    </source>
</evidence>
<evidence type="ECO:0000256" key="1">
    <source>
        <dbReference type="ARBA" id="ARBA00004496"/>
    </source>
</evidence>
<dbReference type="Proteomes" id="UP000467840">
    <property type="component" value="Chromosome 14"/>
</dbReference>
<dbReference type="PANTHER" id="PTHR16290">
    <property type="entry name" value="TRANSCRIPTION FACTOR SMIF DECAPPING ENZYME DCP1"/>
    <property type="match status" value="1"/>
</dbReference>
<sequence>MLSLVAYEILIMMIGIKLHLMPKLIFSETAMSIGNASNATAVGQPYQSSTPVPLPSYPTSVPTPTVPTLQIPSPPLSASTPLMPILDAPDANSTSNRATNLVKPSSFFVPAPSSSARVMPLVSSSIPTAPPLNPTVSLHRPYGAPLLQPFPPPNPPPSLTPASVPTANYGPVISKDKVRDALLVLVQVRFSVVGMMNCLKPELKLIHVYVG</sequence>
<dbReference type="EMBL" id="JAAGAX010000006">
    <property type="protein sequence ID" value="KAF2310658.1"/>
    <property type="molecule type" value="Genomic_DNA"/>
</dbReference>
<accession>A0A6A6MDV2</accession>